<dbReference type="GO" id="GO:0003711">
    <property type="term" value="F:transcription elongation factor activity"/>
    <property type="evidence" value="ECO:0007669"/>
    <property type="project" value="TreeGrafter"/>
</dbReference>
<organism evidence="10 11">
    <name type="scientific">Prunus avium</name>
    <name type="common">Cherry</name>
    <name type="synonym">Cerasus avium</name>
    <dbReference type="NCBI Taxonomy" id="42229"/>
    <lineage>
        <taxon>Eukaryota</taxon>
        <taxon>Viridiplantae</taxon>
        <taxon>Streptophyta</taxon>
        <taxon>Embryophyta</taxon>
        <taxon>Tracheophyta</taxon>
        <taxon>Spermatophyta</taxon>
        <taxon>Magnoliopsida</taxon>
        <taxon>eudicotyledons</taxon>
        <taxon>Gunneridae</taxon>
        <taxon>Pentapetalae</taxon>
        <taxon>rosids</taxon>
        <taxon>fabids</taxon>
        <taxon>Rosales</taxon>
        <taxon>Rosaceae</taxon>
        <taxon>Amygdaloideae</taxon>
        <taxon>Amygdaleae</taxon>
        <taxon>Prunus</taxon>
    </lineage>
</organism>
<evidence type="ECO:0000256" key="6">
    <source>
        <dbReference type="ARBA" id="ARBA00023163"/>
    </source>
</evidence>
<feature type="compositionally biased region" description="Acidic residues" evidence="8">
    <location>
        <begin position="215"/>
        <end position="234"/>
    </location>
</feature>
<feature type="compositionally biased region" description="Acidic residues" evidence="8">
    <location>
        <begin position="265"/>
        <end position="278"/>
    </location>
</feature>
<keyword evidence="4" id="KW-0805">Transcription regulation</keyword>
<dbReference type="GO" id="GO:0006368">
    <property type="term" value="P:transcription elongation by RNA polymerase II"/>
    <property type="evidence" value="ECO:0007669"/>
    <property type="project" value="InterPro"/>
</dbReference>
<comment type="similarity">
    <text evidence="2">Belongs to the EAF family.</text>
</comment>
<keyword evidence="7" id="KW-0539">Nucleus</keyword>
<keyword evidence="5" id="KW-0010">Activator</keyword>
<evidence type="ECO:0000256" key="8">
    <source>
        <dbReference type="SAM" id="MobiDB-lite"/>
    </source>
</evidence>
<dbReference type="KEGG" id="pavi:110772026"/>
<dbReference type="InterPro" id="IPR019194">
    <property type="entry name" value="Tscrpt_elong_fac_Eaf_N"/>
</dbReference>
<evidence type="ECO:0000256" key="1">
    <source>
        <dbReference type="ARBA" id="ARBA00004123"/>
    </source>
</evidence>
<gene>
    <name evidence="11" type="primary">LOC110772026</name>
</gene>
<evidence type="ECO:0000256" key="2">
    <source>
        <dbReference type="ARBA" id="ARBA00007798"/>
    </source>
</evidence>
<feature type="domain" description="Transcription elongation factor Eaf N-terminal" evidence="9">
    <location>
        <begin position="23"/>
        <end position="121"/>
    </location>
</feature>
<dbReference type="RefSeq" id="XP_021832086.1">
    <property type="nucleotide sequence ID" value="XM_021976394.1"/>
</dbReference>
<dbReference type="InterPro" id="IPR027093">
    <property type="entry name" value="EAF_fam"/>
</dbReference>
<feature type="compositionally biased region" description="Low complexity" evidence="8">
    <location>
        <begin position="302"/>
        <end position="316"/>
    </location>
</feature>
<keyword evidence="3" id="KW-0597">Phosphoprotein</keyword>
<evidence type="ECO:0000256" key="7">
    <source>
        <dbReference type="ARBA" id="ARBA00023242"/>
    </source>
</evidence>
<comment type="subcellular location">
    <subcellularLocation>
        <location evidence="1">Nucleus</location>
    </subcellularLocation>
</comment>
<name>A0A6P5TYI9_PRUAV</name>
<feature type="region of interest" description="Disordered" evidence="8">
    <location>
        <begin position="1"/>
        <end position="21"/>
    </location>
</feature>
<evidence type="ECO:0000313" key="11">
    <source>
        <dbReference type="RefSeq" id="XP_021832086.1"/>
    </source>
</evidence>
<sequence length="348" mass="37240">MAKNRKNNDNDEPNTAPEPDRWYNLSLGSSFVDHRPSPKFCTLRYEFKPASIDKNQPGSFHKSKDNRVTVEFHNNQHGKPKVTFEGVSEDYKEHDAVLFFDGESFRLERLHRAVKRLRHLRLPGESAAPAASVTSTSISALESYSPPTGGKGAKLQSLNKDVLPHMPVEVKGIDINNSESLAPGPTSEADKDFDCSLSLPNPPAASPDAEPRSDEMDEEVDVVIDDDDDDDDDDVVVHDTTGKGKSPVNEFHTGIDINIPHPGDLDDEIADVDVDDVVDNGPNAAEALRAQVNAEVGEKQTSSSSDSSGSESSGSESGSGSGSGSESESASSSSDTESSEGGDSVNSI</sequence>
<dbReference type="PANTHER" id="PTHR15970">
    <property type="entry name" value="ELL-ASSOCIATED FACTOR EAF"/>
    <property type="match status" value="1"/>
</dbReference>
<evidence type="ECO:0000259" key="9">
    <source>
        <dbReference type="Pfam" id="PF09816"/>
    </source>
</evidence>
<feature type="region of interest" description="Disordered" evidence="8">
    <location>
        <begin position="174"/>
        <end position="348"/>
    </location>
</feature>
<dbReference type="Gramene" id="Pav_sc0002326.1_g220.1.mk:mrna">
    <property type="protein sequence ID" value="Pav_sc0002326.1_g220.1.mk:mrna"/>
    <property type="gene ID" value="Pav_sc0002326.1_g220.1.mk"/>
</dbReference>
<dbReference type="GO" id="GO:0032783">
    <property type="term" value="C:super elongation complex"/>
    <property type="evidence" value="ECO:0007669"/>
    <property type="project" value="InterPro"/>
</dbReference>
<evidence type="ECO:0000256" key="4">
    <source>
        <dbReference type="ARBA" id="ARBA00023015"/>
    </source>
</evidence>
<keyword evidence="6" id="KW-0804">Transcription</keyword>
<dbReference type="Pfam" id="PF09816">
    <property type="entry name" value="EAF"/>
    <property type="match status" value="1"/>
</dbReference>
<evidence type="ECO:0000256" key="3">
    <source>
        <dbReference type="ARBA" id="ARBA00022553"/>
    </source>
</evidence>
<keyword evidence="10" id="KW-1185">Reference proteome</keyword>
<proteinExistence type="inferred from homology"/>
<evidence type="ECO:0000313" key="10">
    <source>
        <dbReference type="Proteomes" id="UP000515124"/>
    </source>
</evidence>
<dbReference type="GeneID" id="110772026"/>
<dbReference type="PANTHER" id="PTHR15970:SF2">
    <property type="entry name" value="ELL-ASSOCIATED FACTOR EAF"/>
    <property type="match status" value="1"/>
</dbReference>
<reference evidence="11" key="1">
    <citation type="submission" date="2025-08" db="UniProtKB">
        <authorList>
            <consortium name="RefSeq"/>
        </authorList>
    </citation>
    <scope>IDENTIFICATION</scope>
</reference>
<dbReference type="Proteomes" id="UP000515124">
    <property type="component" value="Unplaced"/>
</dbReference>
<accession>A0A6P5TYI9</accession>
<protein>
    <submittedName>
        <fullName evidence="11">ELL-associated factor 2</fullName>
    </submittedName>
</protein>
<evidence type="ECO:0000256" key="5">
    <source>
        <dbReference type="ARBA" id="ARBA00023159"/>
    </source>
</evidence>
<dbReference type="AlphaFoldDB" id="A0A6P5TYI9"/>
<feature type="compositionally biased region" description="Low complexity" evidence="8">
    <location>
        <begin position="324"/>
        <end position="348"/>
    </location>
</feature>